<reference evidence="1 2" key="1">
    <citation type="journal article" date="2022" name="New Phytol.">
        <title>Ecological generalism drives hyperdiversity of secondary metabolite gene clusters in xylarialean endophytes.</title>
        <authorList>
            <person name="Franco M.E.E."/>
            <person name="Wisecaver J.H."/>
            <person name="Arnold A.E."/>
            <person name="Ju Y.M."/>
            <person name="Slot J.C."/>
            <person name="Ahrendt S."/>
            <person name="Moore L.P."/>
            <person name="Eastman K.E."/>
            <person name="Scott K."/>
            <person name="Konkel Z."/>
            <person name="Mondo S.J."/>
            <person name="Kuo A."/>
            <person name="Hayes R.D."/>
            <person name="Haridas S."/>
            <person name="Andreopoulos B."/>
            <person name="Riley R."/>
            <person name="LaButti K."/>
            <person name="Pangilinan J."/>
            <person name="Lipzen A."/>
            <person name="Amirebrahimi M."/>
            <person name="Yan J."/>
            <person name="Adam C."/>
            <person name="Keymanesh K."/>
            <person name="Ng V."/>
            <person name="Louie K."/>
            <person name="Northen T."/>
            <person name="Drula E."/>
            <person name="Henrissat B."/>
            <person name="Hsieh H.M."/>
            <person name="Youens-Clark K."/>
            <person name="Lutzoni F."/>
            <person name="Miadlikowska J."/>
            <person name="Eastwood D.C."/>
            <person name="Hamelin R.C."/>
            <person name="Grigoriev I.V."/>
            <person name="U'Ren J.M."/>
        </authorList>
    </citation>
    <scope>NUCLEOTIDE SEQUENCE [LARGE SCALE GENOMIC DNA]</scope>
    <source>
        <strain evidence="1 2">ER1909</strain>
    </source>
</reference>
<evidence type="ECO:0000313" key="2">
    <source>
        <dbReference type="Proteomes" id="UP001497680"/>
    </source>
</evidence>
<keyword evidence="2" id="KW-1185">Reference proteome</keyword>
<gene>
    <name evidence="1" type="ORF">F4821DRAFT_48466</name>
</gene>
<accession>A0ACC0CKA8</accession>
<evidence type="ECO:0000313" key="1">
    <source>
        <dbReference type="EMBL" id="KAI6080786.1"/>
    </source>
</evidence>
<sequence>METRTPYDAFLHDTHTILSWMATPVGITCLGFLGILSHRFYFIRGEHHMQAPLYIAMWVLATALISTLSWLVDHGFEYYGPRETGISAILRITAVLNCAFFFPLFTSVAVYRLSEHPLRGFPGPRLAAVSKLWHVYHMLRAKNYILLEDLQTRYGNIVRTGPQELTIIHPDILGVIGGHGTPCIKAPVYDIQRPLVSLNTIRTKQGYASRRKRWDDALGLSTSYIPDKERRVRHFATLLIQQLQASSGCPINMTTWFSHFAFDVMTDLAFGRSFDLAQNLDPTSKLHHAPALLSRGINLLRFFMPAPWIGILCVKAAPYVPVISREWNNAQKWAADMCDVRLEQGKEADGEHRQDAFSRFTTSARRDKDEDSLDRLALYGDAFTFAIAGSHTTAAVLTMLFYELARRPELQGRARREAVEAGLTATVREDQNMMEMNDVVVAWDKLPLLDGCINESLRLYPVLPTAGLRQTVDKPVKVGETLIPPQTIIVAPRWLIGRLESAFEQALDFIPERWTTKPHMVKNPVAFSPFANGRHTCPGKQLGLLEVRMAAAMILVNFEFSLDPGLENQTRVVDQLEDAFTANPGKLEIIFESLN</sequence>
<proteinExistence type="predicted"/>
<comment type="caution">
    <text evidence="1">The sequence shown here is derived from an EMBL/GenBank/DDBJ whole genome shotgun (WGS) entry which is preliminary data.</text>
</comment>
<protein>
    <submittedName>
        <fullName evidence="1">Cytochrome P450</fullName>
    </submittedName>
</protein>
<name>A0ACC0CKA8_9PEZI</name>
<dbReference type="Proteomes" id="UP001497680">
    <property type="component" value="Unassembled WGS sequence"/>
</dbReference>
<dbReference type="EMBL" id="MU394423">
    <property type="protein sequence ID" value="KAI6080786.1"/>
    <property type="molecule type" value="Genomic_DNA"/>
</dbReference>
<organism evidence="1 2">
    <name type="scientific">Hypoxylon rubiginosum</name>
    <dbReference type="NCBI Taxonomy" id="110542"/>
    <lineage>
        <taxon>Eukaryota</taxon>
        <taxon>Fungi</taxon>
        <taxon>Dikarya</taxon>
        <taxon>Ascomycota</taxon>
        <taxon>Pezizomycotina</taxon>
        <taxon>Sordariomycetes</taxon>
        <taxon>Xylariomycetidae</taxon>
        <taxon>Xylariales</taxon>
        <taxon>Hypoxylaceae</taxon>
        <taxon>Hypoxylon</taxon>
    </lineage>
</organism>